<evidence type="ECO:0000256" key="5">
    <source>
        <dbReference type="SAM" id="MobiDB-lite"/>
    </source>
</evidence>
<dbReference type="PROSITE" id="PS00455">
    <property type="entry name" value="AMP_BINDING"/>
    <property type="match status" value="2"/>
</dbReference>
<dbReference type="InterPro" id="IPR006162">
    <property type="entry name" value="Ppantetheine_attach_site"/>
</dbReference>
<dbReference type="GO" id="GO:0044550">
    <property type="term" value="P:secondary metabolite biosynthetic process"/>
    <property type="evidence" value="ECO:0007669"/>
    <property type="project" value="UniProtKB-ARBA"/>
</dbReference>
<feature type="region of interest" description="Disordered" evidence="5">
    <location>
        <begin position="486"/>
        <end position="508"/>
    </location>
</feature>
<name>A0A558AKG6_9PSEU</name>
<evidence type="ECO:0000259" key="6">
    <source>
        <dbReference type="PROSITE" id="PS50075"/>
    </source>
</evidence>
<dbReference type="Pfam" id="PF00668">
    <property type="entry name" value="Condensation"/>
    <property type="match status" value="1"/>
</dbReference>
<keyword evidence="3" id="KW-0596">Phosphopantetheine</keyword>
<dbReference type="Pfam" id="PF00501">
    <property type="entry name" value="AMP-binding"/>
    <property type="match status" value="2"/>
</dbReference>
<dbReference type="Gene3D" id="3.30.300.30">
    <property type="match status" value="2"/>
</dbReference>
<gene>
    <name evidence="7" type="ORF">FNH05_32410</name>
</gene>
<dbReference type="InterPro" id="IPR042099">
    <property type="entry name" value="ANL_N_sf"/>
</dbReference>
<dbReference type="SUPFAM" id="SSF56801">
    <property type="entry name" value="Acetyl-CoA synthetase-like"/>
    <property type="match status" value="2"/>
</dbReference>
<dbReference type="FunFam" id="3.40.50.980:FF:000001">
    <property type="entry name" value="Non-ribosomal peptide synthetase"/>
    <property type="match status" value="2"/>
</dbReference>
<evidence type="ECO:0000256" key="4">
    <source>
        <dbReference type="ARBA" id="ARBA00022553"/>
    </source>
</evidence>
<dbReference type="GO" id="GO:0031177">
    <property type="term" value="F:phosphopantetheine binding"/>
    <property type="evidence" value="ECO:0007669"/>
    <property type="project" value="InterPro"/>
</dbReference>
<feature type="non-terminal residue" evidence="7">
    <location>
        <position position="1585"/>
    </location>
</feature>
<dbReference type="PANTHER" id="PTHR45527">
    <property type="entry name" value="NONRIBOSOMAL PEPTIDE SYNTHETASE"/>
    <property type="match status" value="1"/>
</dbReference>
<dbReference type="FunFam" id="2.30.38.10:FF:000001">
    <property type="entry name" value="Non-ribosomal peptide synthetase PvdI"/>
    <property type="match status" value="1"/>
</dbReference>
<dbReference type="EMBL" id="VJWX01000533">
    <property type="protein sequence ID" value="TVT24691.1"/>
    <property type="molecule type" value="Genomic_DNA"/>
</dbReference>
<dbReference type="PROSITE" id="PS50075">
    <property type="entry name" value="CARRIER"/>
    <property type="match status" value="2"/>
</dbReference>
<accession>A0A558AKG6</accession>
<dbReference type="Gene3D" id="3.40.50.980">
    <property type="match status" value="2"/>
</dbReference>
<dbReference type="PROSITE" id="PS00012">
    <property type="entry name" value="PHOSPHOPANTETHEINE"/>
    <property type="match status" value="1"/>
</dbReference>
<proteinExistence type="inferred from homology"/>
<dbReference type="SUPFAM" id="SSF52777">
    <property type="entry name" value="CoA-dependent acyltransferases"/>
    <property type="match status" value="2"/>
</dbReference>
<dbReference type="CDD" id="cd19531">
    <property type="entry name" value="LCL_NRPS-like"/>
    <property type="match status" value="1"/>
</dbReference>
<keyword evidence="4" id="KW-0597">Phosphoprotein</keyword>
<dbReference type="SUPFAM" id="SSF47336">
    <property type="entry name" value="ACP-like"/>
    <property type="match status" value="1"/>
</dbReference>
<organism evidence="7 8">
    <name type="scientific">Amycolatopsis rhizosphaerae</name>
    <dbReference type="NCBI Taxonomy" id="2053003"/>
    <lineage>
        <taxon>Bacteria</taxon>
        <taxon>Bacillati</taxon>
        <taxon>Actinomycetota</taxon>
        <taxon>Actinomycetes</taxon>
        <taxon>Pseudonocardiales</taxon>
        <taxon>Pseudonocardiaceae</taxon>
        <taxon>Amycolatopsis</taxon>
    </lineage>
</organism>
<evidence type="ECO:0000313" key="7">
    <source>
        <dbReference type="EMBL" id="TVT24691.1"/>
    </source>
</evidence>
<feature type="domain" description="Carrier" evidence="6">
    <location>
        <begin position="1549"/>
        <end position="1585"/>
    </location>
</feature>
<comment type="caution">
    <text evidence="7">The sequence shown here is derived from an EMBL/GenBank/DDBJ whole genome shotgun (WGS) entry which is preliminary data.</text>
</comment>
<dbReference type="GO" id="GO:0003824">
    <property type="term" value="F:catalytic activity"/>
    <property type="evidence" value="ECO:0007669"/>
    <property type="project" value="InterPro"/>
</dbReference>
<keyword evidence="8" id="KW-1185">Reference proteome</keyword>
<feature type="non-terminal residue" evidence="7">
    <location>
        <position position="1"/>
    </location>
</feature>
<feature type="domain" description="Carrier" evidence="6">
    <location>
        <begin position="508"/>
        <end position="583"/>
    </location>
</feature>
<dbReference type="OrthoDB" id="2378856at2"/>
<dbReference type="InterPro" id="IPR025110">
    <property type="entry name" value="AMP-bd_C"/>
</dbReference>
<dbReference type="Gene3D" id="2.30.38.10">
    <property type="entry name" value="Luciferase, Domain 3"/>
    <property type="match status" value="1"/>
</dbReference>
<protein>
    <submittedName>
        <fullName evidence="7">Amino acid adenylation domain-containing protein</fullName>
    </submittedName>
</protein>
<dbReference type="FunFam" id="1.10.1200.10:FF:000005">
    <property type="entry name" value="Nonribosomal peptide synthetase 1"/>
    <property type="match status" value="1"/>
</dbReference>
<evidence type="ECO:0000313" key="8">
    <source>
        <dbReference type="Proteomes" id="UP000320011"/>
    </source>
</evidence>
<dbReference type="InterPro" id="IPR020845">
    <property type="entry name" value="AMP-binding_CS"/>
</dbReference>
<dbReference type="Proteomes" id="UP000320011">
    <property type="component" value="Unassembled WGS sequence"/>
</dbReference>
<dbReference type="FunFam" id="3.30.559.30:FF:000001">
    <property type="entry name" value="Non-ribosomal peptide synthetase"/>
    <property type="match status" value="1"/>
</dbReference>
<comment type="similarity">
    <text evidence="2">Belongs to the ATP-dependent AMP-binding enzyme family.</text>
</comment>
<dbReference type="Gene3D" id="3.30.559.30">
    <property type="entry name" value="Nonribosomal peptide synthetase, condensation domain"/>
    <property type="match status" value="1"/>
</dbReference>
<dbReference type="InterPro" id="IPR009081">
    <property type="entry name" value="PP-bd_ACP"/>
</dbReference>
<dbReference type="InterPro" id="IPR000873">
    <property type="entry name" value="AMP-dep_synth/lig_dom"/>
</dbReference>
<dbReference type="NCBIfam" id="TIGR01733">
    <property type="entry name" value="AA-adenyl-dom"/>
    <property type="match status" value="2"/>
</dbReference>
<dbReference type="Pfam" id="PF00550">
    <property type="entry name" value="PP-binding"/>
    <property type="match status" value="1"/>
</dbReference>
<dbReference type="FunFam" id="3.40.50.12780:FF:000012">
    <property type="entry name" value="Non-ribosomal peptide synthetase"/>
    <property type="match status" value="2"/>
</dbReference>
<dbReference type="InterPro" id="IPR045851">
    <property type="entry name" value="AMP-bd_C_sf"/>
</dbReference>
<sequence>TVTLPPALFDDGGLPELAAAQAALRPDAVALSFGDEVLTYAALDSRANRLAGYLRGLGVGPEVRVGVCMRRSPAAVIGLLAVMKAGGVHVPLDPAYPAERLAYMLADCRAEVLLTEDGPPPDLPTTTARVVRLGGERDEILRQDDRPLPRRTFPDSSAYVIYTSGSTGTPKGTVVTHRGIPALARAQDIEFAPGPGCRMLQFASPSFDASIFELVMALGSGGTLCLAEPDRLLPGPELANLLDEQAVTIATLPPSSLTVLPPASLPTLKTLTVAGEACPPALVARWAPGRRFRNLYGPTEATIWSTVATCEPGRPVTIGHAIEGTRVHVLDADMRPVPDGEPGELYLGGDGLARGYWERPARTAERFVPDPFGRVAGARLYRTGDLVRVEPDGALGFLGRVDDQIKFRGYRIEPGEIEAVLRAHPAVTDAAVLLCDDVSGTPRLTAYVTPAVATPPLRAHCAERLPGYLVPTTFVGLDRFPLTANGKTDRRALPSPPSGRDAENPYRAPRTPLEHALAEIWSDLLGVTPVGREDNFLALGGHSLIATQLRSRIQEAFGVDVPVRDVLATPDLAALAGEIGEPSESPARGVPALVPRRDTARVPLSHTQRQLWFLEQLVPGTAAYAAPMVLRLAGPLDVAALEAALNTVVARHEALRTSVGVEDGRPFQAIADHCRIEIPVTDLRDRPETAREAATGIVRRAFDLRHGPLLRASVLRLADQEQLLVLVGHHIVFDGWALRVLFTELAAVYGGSPEPLPVLPVHYADYTLWQRNWLESGAAEEHLAFWREHLADAPALLELPTDRPRPATQRFHGATHTFTVPTGLHEALRKLAREHDATPYMVLLTAYAALLHRHTHEHDITIGTPVANRAHPHTRHLVGYFANTLPLRVRFPRDPSFRKLLERVRETCLDAYGHQEVPFELMIDVLRPERDLSYNPVFQVLFALQNTGTADLGLPGCTATEVDIDPGTSRFDLAFSLSERDGQLRCSVEYNTDLFDQDTVRLFAGRFVRLLEAMTEDPGRRVGEVPLLGGHERAWLTDWNATDAPYRHDRCFHQLVEEQVARTPDAVAIVCGDRQLTYAAFDAHANRLARVLRARGVAAETRVAVFLERSAGSLVALLAVLKAGGAYLPLDTALPADRLAYTLADSGVSVVITTGDLSEGLPAHTATVLRLDEEAAEIAAADSSGLPDGPRPDDLAYLIYTSGSTGRPKGTLMAHRGLANLVTVEAGTVEPTARSRTLQLASFSFDASFWDLAMALPFGGALCVATGEQRLPGPRLETLLDEQAITQATLAPAVLAALPPECAPYLEVLTSTGEALTAEVVRAWAPGRRLLNGYGPTETTVGATIGECTVDDPQPHLGRPFANHRVHVLGPDLRPCPPGVPGEIHIGGPGLARGYAGQPGLTADRFVPDPFAREPGARLYRTGDRGRFLRDGTLTFLGRIDDQVKLRGFRVEPGEIEAVLRRHPAVREAVVLARRDAGTLRLCAYVVSGPDTRTSELREWCARSLPDYMVPGAILRLERMPLTRNGKLDRHALPAPAPDQLEPEHPYVAPETDAEKTLAEIWAQVLHLDRVGRHDNFFTLGGDSI</sequence>
<evidence type="ECO:0000256" key="2">
    <source>
        <dbReference type="ARBA" id="ARBA00006432"/>
    </source>
</evidence>
<dbReference type="Gene3D" id="3.30.559.10">
    <property type="entry name" value="Chloramphenicol acetyltransferase-like domain"/>
    <property type="match status" value="1"/>
</dbReference>
<reference evidence="7 8" key="1">
    <citation type="submission" date="2019-07" db="EMBL/GenBank/DDBJ databases">
        <authorList>
            <person name="Duangmal K."/>
            <person name="Teo W.F.A."/>
        </authorList>
    </citation>
    <scope>NUCLEOTIDE SEQUENCE [LARGE SCALE GENOMIC DNA]</scope>
    <source>
        <strain evidence="7 8">TBRC 6029</strain>
    </source>
</reference>
<dbReference type="GO" id="GO:0005737">
    <property type="term" value="C:cytoplasm"/>
    <property type="evidence" value="ECO:0007669"/>
    <property type="project" value="TreeGrafter"/>
</dbReference>
<evidence type="ECO:0000256" key="3">
    <source>
        <dbReference type="ARBA" id="ARBA00022450"/>
    </source>
</evidence>
<dbReference type="RefSeq" id="WP_144592653.1">
    <property type="nucleotide sequence ID" value="NZ_VJWX01000533.1"/>
</dbReference>
<dbReference type="Gene3D" id="3.40.50.12780">
    <property type="entry name" value="N-terminal domain of ligase-like"/>
    <property type="match status" value="1"/>
</dbReference>
<dbReference type="InterPro" id="IPR020806">
    <property type="entry name" value="PKS_PP-bd"/>
</dbReference>
<dbReference type="SMART" id="SM00823">
    <property type="entry name" value="PKS_PP"/>
    <property type="match status" value="1"/>
</dbReference>
<dbReference type="InterPro" id="IPR036736">
    <property type="entry name" value="ACP-like_sf"/>
</dbReference>
<dbReference type="GO" id="GO:0008610">
    <property type="term" value="P:lipid biosynthetic process"/>
    <property type="evidence" value="ECO:0007669"/>
    <property type="project" value="UniProtKB-ARBA"/>
</dbReference>
<dbReference type="FunFam" id="3.30.300.30:FF:000010">
    <property type="entry name" value="Enterobactin synthetase component F"/>
    <property type="match status" value="1"/>
</dbReference>
<reference evidence="7 8" key="2">
    <citation type="submission" date="2019-08" db="EMBL/GenBank/DDBJ databases">
        <title>Amycolatopsis acidicola sp. nov., isolated from peat swamp forest soil.</title>
        <authorList>
            <person name="Srisuk N."/>
        </authorList>
    </citation>
    <scope>NUCLEOTIDE SEQUENCE [LARGE SCALE GENOMIC DNA]</scope>
    <source>
        <strain evidence="7 8">TBRC 6029</strain>
    </source>
</reference>
<dbReference type="Pfam" id="PF13193">
    <property type="entry name" value="AMP-binding_C"/>
    <property type="match status" value="2"/>
</dbReference>
<dbReference type="PANTHER" id="PTHR45527:SF1">
    <property type="entry name" value="FATTY ACID SYNTHASE"/>
    <property type="match status" value="1"/>
</dbReference>
<dbReference type="InterPro" id="IPR023213">
    <property type="entry name" value="CAT-like_dom_sf"/>
</dbReference>
<evidence type="ECO:0000256" key="1">
    <source>
        <dbReference type="ARBA" id="ARBA00001957"/>
    </source>
</evidence>
<dbReference type="Gene3D" id="1.10.1200.10">
    <property type="entry name" value="ACP-like"/>
    <property type="match status" value="2"/>
</dbReference>
<dbReference type="InterPro" id="IPR001242">
    <property type="entry name" value="Condensation_dom"/>
</dbReference>
<dbReference type="CDD" id="cd05930">
    <property type="entry name" value="A_NRPS"/>
    <property type="match status" value="1"/>
</dbReference>
<dbReference type="InterPro" id="IPR010071">
    <property type="entry name" value="AA_adenyl_dom"/>
</dbReference>
<dbReference type="GO" id="GO:0043041">
    <property type="term" value="P:amino acid activation for nonribosomal peptide biosynthetic process"/>
    <property type="evidence" value="ECO:0007669"/>
    <property type="project" value="TreeGrafter"/>
</dbReference>
<comment type="cofactor">
    <cofactor evidence="1">
        <name>pantetheine 4'-phosphate</name>
        <dbReference type="ChEBI" id="CHEBI:47942"/>
    </cofactor>
</comment>